<dbReference type="Pfam" id="PF07085">
    <property type="entry name" value="DRTGG"/>
    <property type="match status" value="1"/>
</dbReference>
<dbReference type="GO" id="GO:0005737">
    <property type="term" value="C:cytoplasm"/>
    <property type="evidence" value="ECO:0007669"/>
    <property type="project" value="UniProtKB-SubCell"/>
</dbReference>
<dbReference type="InterPro" id="IPR004614">
    <property type="entry name" value="P_AcTrfase"/>
</dbReference>
<dbReference type="PANTHER" id="PTHR43356">
    <property type="entry name" value="PHOSPHATE ACETYLTRANSFERASE"/>
    <property type="match status" value="1"/>
</dbReference>
<dbReference type="InterPro" id="IPR027417">
    <property type="entry name" value="P-loop_NTPase"/>
</dbReference>
<dbReference type="GO" id="GO:0008959">
    <property type="term" value="F:phosphate acetyltransferase activity"/>
    <property type="evidence" value="ECO:0007669"/>
    <property type="project" value="UniProtKB-EC"/>
</dbReference>
<sequence length="704" mass="76898">MSDSLYIAGTEARSGKSAIVLGVMELLHRKIGRVGFFRPIISGLEERDSNTHLIATHFGLETPYEKMYGFSAKEATDLAADGRPMEVIEGIIKKYNELKETCDFIVCDGTNYATSTAAFEFDINAEISKNLSCPVLLVANGHGKSTRETVRSMEVALESLQDKKCQTIGAVINRTAPEQTEEIVHRLRTNPQAASLLIYGIPENPALARPTVGEVARILEAEVLCGEKWLGFHVSSFTIGAMQIQNLLKRVQRGTLVITAGDRTDVIVACLAAGASTSRQTIAGMILTGGLRPDDTIMDLLTTSPRSFPVLSVQEDTFPVTSRVSRLHTKISPDDDRKITQLLALFENHVDTVELERALVTTRAAIVTPKMFEYNLIQRAKKKKQHIVLPEGDEERILRAAELLLQREVADITLLGNTEHIQEKITRLGLRLTKARIIDPDTSPLLESYARTYYELRKHKGITEENAWDVVKGRNFFATMMVRQGDADAMVSGAVHSTADTIRPALQIIRTKPGVSLVSSVFLMCLEDRVLVYGDCAVNPDPDAAQLAEIAISSAETARTFHIEPTVALLSYSTGGSGSGADVEKVREATRLAKEMAENQKLTLKIEGPIQYDAAVDSAVARTKLPDSEVAGKATVFIFPDLNTGNNTYKAVQRSADAVAVGPILQGLRYPVNDLSRGCTVADIVNTVAITAIQAQAAREDNPR</sequence>
<evidence type="ECO:0000256" key="7">
    <source>
        <dbReference type="ARBA" id="ARBA00021528"/>
    </source>
</evidence>
<keyword evidence="8 12" id="KW-0963">Cytoplasm</keyword>
<dbReference type="UniPathway" id="UPA00340">
    <property type="reaction ID" value="UER00459"/>
</dbReference>
<dbReference type="Gene3D" id="3.40.50.10750">
    <property type="entry name" value="Isocitrate/Isopropylmalate dehydrogenase-like"/>
    <property type="match status" value="1"/>
</dbReference>
<dbReference type="InterPro" id="IPR016475">
    <property type="entry name" value="P-Actrans_bac"/>
</dbReference>
<evidence type="ECO:0000256" key="11">
    <source>
        <dbReference type="ARBA" id="ARBA00031108"/>
    </source>
</evidence>
<evidence type="ECO:0000259" key="14">
    <source>
        <dbReference type="Pfam" id="PF07085"/>
    </source>
</evidence>
<evidence type="ECO:0000256" key="12">
    <source>
        <dbReference type="PIRNR" id="PIRNR006107"/>
    </source>
</evidence>
<dbReference type="InterPro" id="IPR002505">
    <property type="entry name" value="PTA_PTB"/>
</dbReference>
<dbReference type="Gene3D" id="3.40.50.10950">
    <property type="match status" value="1"/>
</dbReference>
<keyword evidence="16" id="KW-1185">Reference proteome</keyword>
<dbReference type="InterPro" id="IPR010766">
    <property type="entry name" value="DRTGG"/>
</dbReference>
<comment type="domain">
    <text evidence="12">The N-terminal region seems to be important for proper quaternary structure. The C-terminal region contains the substrate-binding site.</text>
</comment>
<evidence type="ECO:0000256" key="2">
    <source>
        <dbReference type="ARBA" id="ARBA00004989"/>
    </source>
</evidence>
<organism evidence="15 16">
    <name type="scientific">Desulfoluna spongiiphila</name>
    <dbReference type="NCBI Taxonomy" id="419481"/>
    <lineage>
        <taxon>Bacteria</taxon>
        <taxon>Pseudomonadati</taxon>
        <taxon>Thermodesulfobacteriota</taxon>
        <taxon>Desulfobacteria</taxon>
        <taxon>Desulfobacterales</taxon>
        <taxon>Desulfolunaceae</taxon>
        <taxon>Desulfoluna</taxon>
    </lineage>
</organism>
<comment type="pathway">
    <text evidence="2 12">Metabolic intermediate biosynthesis; acetyl-CoA biosynthesis; acetyl-CoA from acetate: step 2/2.</text>
</comment>
<name>A0A1G5CRT8_9BACT</name>
<proteinExistence type="inferred from homology"/>
<dbReference type="SUPFAM" id="SSF52540">
    <property type="entry name" value="P-loop containing nucleoside triphosphate hydrolases"/>
    <property type="match status" value="1"/>
</dbReference>
<evidence type="ECO:0000256" key="5">
    <source>
        <dbReference type="ARBA" id="ARBA00011643"/>
    </source>
</evidence>
<dbReference type="NCBIfam" id="NF004167">
    <property type="entry name" value="PRK05632.1"/>
    <property type="match status" value="1"/>
</dbReference>
<dbReference type="SUPFAM" id="SSF75138">
    <property type="entry name" value="HprK N-terminal domain-like"/>
    <property type="match status" value="1"/>
</dbReference>
<comment type="similarity">
    <text evidence="3 12">In the C-terminal section; belongs to the phosphate acetyltransferase and butyryltransferase family.</text>
</comment>
<dbReference type="Gene3D" id="3.40.1390.20">
    <property type="entry name" value="HprK N-terminal domain-like"/>
    <property type="match status" value="1"/>
</dbReference>
<dbReference type="PIRSF" id="PIRSF006107">
    <property type="entry name" value="PhpActrans_proteobac"/>
    <property type="match status" value="1"/>
</dbReference>
<evidence type="ECO:0000256" key="3">
    <source>
        <dbReference type="ARBA" id="ARBA00008756"/>
    </source>
</evidence>
<dbReference type="OrthoDB" id="9808984at2"/>
<dbReference type="GO" id="GO:0006085">
    <property type="term" value="P:acetyl-CoA biosynthetic process"/>
    <property type="evidence" value="ECO:0007669"/>
    <property type="project" value="UniProtKB-UniPathway"/>
</dbReference>
<dbReference type="Pfam" id="PF13500">
    <property type="entry name" value="AAA_26"/>
    <property type="match status" value="1"/>
</dbReference>
<dbReference type="EC" id="2.3.1.8" evidence="6 12"/>
<evidence type="ECO:0000256" key="9">
    <source>
        <dbReference type="ARBA" id="ARBA00022679"/>
    </source>
</evidence>
<evidence type="ECO:0000256" key="1">
    <source>
        <dbReference type="ARBA" id="ARBA00004496"/>
    </source>
</evidence>
<dbReference type="CDD" id="cd03109">
    <property type="entry name" value="DTBS"/>
    <property type="match status" value="1"/>
</dbReference>
<evidence type="ECO:0000256" key="10">
    <source>
        <dbReference type="ARBA" id="ARBA00023315"/>
    </source>
</evidence>
<dbReference type="InterPro" id="IPR028979">
    <property type="entry name" value="Ser_kin/Pase_Hpr-like_N_sf"/>
</dbReference>
<evidence type="ECO:0000259" key="13">
    <source>
        <dbReference type="Pfam" id="PF01515"/>
    </source>
</evidence>
<comment type="catalytic activity">
    <reaction evidence="12">
        <text>acetyl-CoA + phosphate = acetyl phosphate + CoA</text>
        <dbReference type="Rhea" id="RHEA:19521"/>
        <dbReference type="ChEBI" id="CHEBI:22191"/>
        <dbReference type="ChEBI" id="CHEBI:43474"/>
        <dbReference type="ChEBI" id="CHEBI:57287"/>
        <dbReference type="ChEBI" id="CHEBI:57288"/>
        <dbReference type="EC" id="2.3.1.8"/>
    </reaction>
</comment>
<comment type="similarity">
    <text evidence="4 12">In the N-terminal section; belongs to the CobB/CobQ family.</text>
</comment>
<protein>
    <recommendedName>
        <fullName evidence="7 12">Phosphate acetyltransferase</fullName>
        <ecNumber evidence="6 12">2.3.1.8</ecNumber>
    </recommendedName>
    <alternativeName>
        <fullName evidence="11 12">Phosphotransacetylase</fullName>
    </alternativeName>
</protein>
<dbReference type="STRING" id="419481.SAMN05216233_103174"/>
<dbReference type="Gene3D" id="3.40.50.300">
    <property type="entry name" value="P-loop containing nucleotide triphosphate hydrolases"/>
    <property type="match status" value="1"/>
</dbReference>
<dbReference type="InterPro" id="IPR042112">
    <property type="entry name" value="P_AcTrfase_dom2"/>
</dbReference>
<keyword evidence="10 12" id="KW-0012">Acyltransferase</keyword>
<evidence type="ECO:0000256" key="8">
    <source>
        <dbReference type="ARBA" id="ARBA00022490"/>
    </source>
</evidence>
<keyword evidence="9 12" id="KW-0808">Transferase</keyword>
<dbReference type="NCBIfam" id="NF007233">
    <property type="entry name" value="PRK09653.1"/>
    <property type="match status" value="1"/>
</dbReference>
<dbReference type="InterPro" id="IPR042113">
    <property type="entry name" value="P_AcTrfase_dom1"/>
</dbReference>
<dbReference type="InterPro" id="IPR050500">
    <property type="entry name" value="Phos_Acetyltrans/Butyryltrans"/>
</dbReference>
<dbReference type="SUPFAM" id="SSF53659">
    <property type="entry name" value="Isocitrate/Isopropylmalate dehydrogenase-like"/>
    <property type="match status" value="1"/>
</dbReference>
<dbReference type="FunFam" id="3.40.50.10750:FF:000001">
    <property type="entry name" value="Phosphate acetyltransferase"/>
    <property type="match status" value="1"/>
</dbReference>
<dbReference type="NCBIfam" id="TIGR00651">
    <property type="entry name" value="pta"/>
    <property type="match status" value="1"/>
</dbReference>
<dbReference type="RefSeq" id="WP_092209351.1">
    <property type="nucleotide sequence ID" value="NZ_FMUX01000003.1"/>
</dbReference>
<evidence type="ECO:0000313" key="15">
    <source>
        <dbReference type="EMBL" id="SCY05173.1"/>
    </source>
</evidence>
<evidence type="ECO:0000256" key="4">
    <source>
        <dbReference type="ARBA" id="ARBA00009786"/>
    </source>
</evidence>
<feature type="domain" description="DRTGG" evidence="14">
    <location>
        <begin position="214"/>
        <end position="326"/>
    </location>
</feature>
<comment type="subunit">
    <text evidence="5">Homohexamer.</text>
</comment>
<comment type="function">
    <text evidence="12">Involved in acetate metabolism.</text>
</comment>
<dbReference type="EMBL" id="FMUX01000003">
    <property type="protein sequence ID" value="SCY05173.1"/>
    <property type="molecule type" value="Genomic_DNA"/>
</dbReference>
<dbReference type="Proteomes" id="UP000198870">
    <property type="component" value="Unassembled WGS sequence"/>
</dbReference>
<dbReference type="Pfam" id="PF01515">
    <property type="entry name" value="PTA_PTB"/>
    <property type="match status" value="1"/>
</dbReference>
<accession>A0A1G5CRT8</accession>
<feature type="domain" description="Phosphate acetyl/butaryl transferase" evidence="13">
    <location>
        <begin position="371"/>
        <end position="692"/>
    </location>
</feature>
<dbReference type="PANTHER" id="PTHR43356:SF3">
    <property type="entry name" value="PHOSPHATE ACETYLTRANSFERASE"/>
    <property type="match status" value="1"/>
</dbReference>
<evidence type="ECO:0000313" key="16">
    <source>
        <dbReference type="Proteomes" id="UP000198870"/>
    </source>
</evidence>
<comment type="subcellular location">
    <subcellularLocation>
        <location evidence="1 12">Cytoplasm</location>
    </subcellularLocation>
</comment>
<evidence type="ECO:0000256" key="6">
    <source>
        <dbReference type="ARBA" id="ARBA00012707"/>
    </source>
</evidence>
<gene>
    <name evidence="15" type="ORF">SAMN05216233_103174</name>
</gene>
<dbReference type="AlphaFoldDB" id="A0A1G5CRT8"/>
<reference evidence="15 16" key="1">
    <citation type="submission" date="2016-10" db="EMBL/GenBank/DDBJ databases">
        <authorList>
            <person name="de Groot N.N."/>
        </authorList>
    </citation>
    <scope>NUCLEOTIDE SEQUENCE [LARGE SCALE GENOMIC DNA]</scope>
    <source>
        <strain evidence="15 16">AA1</strain>
    </source>
</reference>